<sequence length="175" mass="20204">MADLKVANFSGGCFWCMVRPFEEEDGIESVVSGYTGGHVANPTYEQVCSNTTGHTEAVQITYDPDKVSYKDLVEIYWQQTDPTDAGGQFADRGDSYRPVIFYGNQEEKEIAEQSKQNLENSGRFNDPIVTEIKERSTFYPAEEYHQDFYKKNPTHYKMYRKGSGRQDFIEKNWQD</sequence>
<feature type="active site" evidence="5">
    <location>
        <position position="13"/>
    </location>
</feature>
<dbReference type="HOGENOM" id="CLU_031040_10_1_9"/>
<dbReference type="Gene3D" id="3.30.1060.10">
    <property type="entry name" value="Peptide methionine sulphoxide reductase MsrA"/>
    <property type="match status" value="1"/>
</dbReference>
<comment type="catalytic activity">
    <reaction evidence="3 5">
        <text>L-methionyl-[protein] + [thioredoxin]-disulfide + H2O = L-methionyl-(S)-S-oxide-[protein] + [thioredoxin]-dithiol</text>
        <dbReference type="Rhea" id="RHEA:14217"/>
        <dbReference type="Rhea" id="RHEA-COMP:10698"/>
        <dbReference type="Rhea" id="RHEA-COMP:10700"/>
        <dbReference type="Rhea" id="RHEA-COMP:12313"/>
        <dbReference type="Rhea" id="RHEA-COMP:12315"/>
        <dbReference type="ChEBI" id="CHEBI:15377"/>
        <dbReference type="ChEBI" id="CHEBI:16044"/>
        <dbReference type="ChEBI" id="CHEBI:29950"/>
        <dbReference type="ChEBI" id="CHEBI:44120"/>
        <dbReference type="ChEBI" id="CHEBI:50058"/>
        <dbReference type="EC" id="1.8.4.11"/>
    </reaction>
</comment>
<dbReference type="EMBL" id="AGXA01000010">
    <property type="protein sequence ID" value="EKU93945.1"/>
    <property type="molecule type" value="Genomic_DNA"/>
</dbReference>
<comment type="function">
    <text evidence="5">Has an important function as a repair enzyme for proteins that have been inactivated by oxidation. Catalyzes the reversible oxidation-reduction of methionine sulfoxide in proteins to methionine.</text>
</comment>
<evidence type="ECO:0000256" key="1">
    <source>
        <dbReference type="ARBA" id="ARBA00005591"/>
    </source>
</evidence>
<protein>
    <recommendedName>
        <fullName evidence="5">Peptide methionine sulfoxide reductase MsrA</fullName>
        <shortName evidence="5">Protein-methionine-S-oxide reductase</shortName>
        <ecNumber evidence="5">1.8.4.11</ecNumber>
    </recommendedName>
    <alternativeName>
        <fullName evidence="5">Peptide-methionine (S)-S-oxide reductase</fullName>
        <shortName evidence="5">Peptide Met(O) reductase</shortName>
    </alternativeName>
</protein>
<evidence type="ECO:0000259" key="6">
    <source>
        <dbReference type="Pfam" id="PF01625"/>
    </source>
</evidence>
<keyword evidence="8" id="KW-1185">Reference proteome</keyword>
<dbReference type="HAMAP" id="MF_01401">
    <property type="entry name" value="MsrA"/>
    <property type="match status" value="1"/>
</dbReference>
<dbReference type="STRING" id="883081.HMPREF9698_00511"/>
<dbReference type="OrthoDB" id="4174719at2"/>
<dbReference type="GO" id="GO:0008113">
    <property type="term" value="F:peptide-methionine (S)-S-oxide reductase activity"/>
    <property type="evidence" value="ECO:0007669"/>
    <property type="project" value="UniProtKB-UniRule"/>
</dbReference>
<dbReference type="eggNOG" id="COG0225">
    <property type="taxonomic scope" value="Bacteria"/>
</dbReference>
<evidence type="ECO:0000256" key="2">
    <source>
        <dbReference type="ARBA" id="ARBA00023002"/>
    </source>
</evidence>
<dbReference type="AlphaFoldDB" id="K9EXK7"/>
<dbReference type="InterPro" id="IPR036509">
    <property type="entry name" value="Met_Sox_Rdtase_MsrA_sf"/>
</dbReference>
<comment type="catalytic activity">
    <reaction evidence="4 5">
        <text>[thioredoxin]-disulfide + L-methionine + H2O = L-methionine (S)-S-oxide + [thioredoxin]-dithiol</text>
        <dbReference type="Rhea" id="RHEA:19993"/>
        <dbReference type="Rhea" id="RHEA-COMP:10698"/>
        <dbReference type="Rhea" id="RHEA-COMP:10700"/>
        <dbReference type="ChEBI" id="CHEBI:15377"/>
        <dbReference type="ChEBI" id="CHEBI:29950"/>
        <dbReference type="ChEBI" id="CHEBI:50058"/>
        <dbReference type="ChEBI" id="CHEBI:57844"/>
        <dbReference type="ChEBI" id="CHEBI:58772"/>
        <dbReference type="EC" id="1.8.4.11"/>
    </reaction>
</comment>
<dbReference type="GO" id="GO:0033744">
    <property type="term" value="F:L-methionine:thioredoxin-disulfide S-oxidoreductase activity"/>
    <property type="evidence" value="ECO:0007669"/>
    <property type="project" value="RHEA"/>
</dbReference>
<reference evidence="7 8" key="1">
    <citation type="submission" date="2012-09" db="EMBL/GenBank/DDBJ databases">
        <title>The Genome Sequence of Alloiococcus otitis ATCC 51267.</title>
        <authorList>
            <consortium name="The Broad Institute Genome Sequencing Platform"/>
            <person name="Earl A."/>
            <person name="Ward D."/>
            <person name="Feldgarden M."/>
            <person name="Gevers D."/>
            <person name="Huys G."/>
            <person name="Walker B."/>
            <person name="Young S.K."/>
            <person name="Zeng Q."/>
            <person name="Gargeya S."/>
            <person name="Fitzgerald M."/>
            <person name="Haas B."/>
            <person name="Abouelleil A."/>
            <person name="Alvarado L."/>
            <person name="Arachchi H.M."/>
            <person name="Berlin A.M."/>
            <person name="Chapman S.B."/>
            <person name="Goldberg J."/>
            <person name="Griggs A."/>
            <person name="Gujja S."/>
            <person name="Hansen M."/>
            <person name="Howarth C."/>
            <person name="Imamovic A."/>
            <person name="Larimer J."/>
            <person name="McCowen C."/>
            <person name="Montmayeur A."/>
            <person name="Murphy C."/>
            <person name="Neiman D."/>
            <person name="Pearson M."/>
            <person name="Priest M."/>
            <person name="Roberts A."/>
            <person name="Saif S."/>
            <person name="Shea T."/>
            <person name="Sisk P."/>
            <person name="Sykes S."/>
            <person name="Wortman J."/>
            <person name="Nusbaum C."/>
            <person name="Birren B."/>
        </authorList>
    </citation>
    <scope>NUCLEOTIDE SEQUENCE [LARGE SCALE GENOMIC DNA]</scope>
    <source>
        <strain evidence="7 8">ATCC 51267</strain>
    </source>
</reference>
<accession>K9EXK7</accession>
<dbReference type="FunFam" id="3.30.1060.10:FF:000003">
    <property type="entry name" value="Peptide methionine sulfoxide reductase MsrA"/>
    <property type="match status" value="1"/>
</dbReference>
<dbReference type="EC" id="1.8.4.11" evidence="5"/>
<feature type="domain" description="Peptide methionine sulphoxide reductase MsrA" evidence="6">
    <location>
        <begin position="7"/>
        <end position="157"/>
    </location>
</feature>
<dbReference type="PATRIC" id="fig|883081.3.peg.510"/>
<proteinExistence type="inferred from homology"/>
<evidence type="ECO:0000256" key="3">
    <source>
        <dbReference type="ARBA" id="ARBA00047806"/>
    </source>
</evidence>
<organism evidence="7 8">
    <name type="scientific">Alloiococcus otitis ATCC 51267</name>
    <dbReference type="NCBI Taxonomy" id="883081"/>
    <lineage>
        <taxon>Bacteria</taxon>
        <taxon>Bacillati</taxon>
        <taxon>Bacillota</taxon>
        <taxon>Bacilli</taxon>
        <taxon>Lactobacillales</taxon>
        <taxon>Carnobacteriaceae</taxon>
        <taxon>Alloiococcus</taxon>
    </lineage>
</organism>
<comment type="similarity">
    <text evidence="1 5">Belongs to the MsrA Met sulfoxide reductase family.</text>
</comment>
<comment type="caution">
    <text evidence="7">The sequence shown here is derived from an EMBL/GenBank/DDBJ whole genome shotgun (WGS) entry which is preliminary data.</text>
</comment>
<dbReference type="RefSeq" id="WP_003777076.1">
    <property type="nucleotide sequence ID" value="NZ_JH992958.1"/>
</dbReference>
<keyword evidence="2 5" id="KW-0560">Oxidoreductase</keyword>
<dbReference type="InterPro" id="IPR002569">
    <property type="entry name" value="Met_Sox_Rdtase_MsrA_dom"/>
</dbReference>
<dbReference type="PANTHER" id="PTHR43774">
    <property type="entry name" value="PEPTIDE METHIONINE SULFOXIDE REDUCTASE"/>
    <property type="match status" value="1"/>
</dbReference>
<evidence type="ECO:0000256" key="5">
    <source>
        <dbReference type="HAMAP-Rule" id="MF_01401"/>
    </source>
</evidence>
<dbReference type="PANTHER" id="PTHR43774:SF1">
    <property type="entry name" value="PEPTIDE METHIONINE SULFOXIDE REDUCTASE MSRA 2"/>
    <property type="match status" value="1"/>
</dbReference>
<evidence type="ECO:0000313" key="8">
    <source>
        <dbReference type="Proteomes" id="UP000009875"/>
    </source>
</evidence>
<dbReference type="Proteomes" id="UP000009875">
    <property type="component" value="Unassembled WGS sequence"/>
</dbReference>
<dbReference type="Pfam" id="PF01625">
    <property type="entry name" value="PMSR"/>
    <property type="match status" value="1"/>
</dbReference>
<evidence type="ECO:0000256" key="4">
    <source>
        <dbReference type="ARBA" id="ARBA00048782"/>
    </source>
</evidence>
<gene>
    <name evidence="5" type="primary">msrA</name>
    <name evidence="7" type="ORF">HMPREF9698_00511</name>
</gene>
<dbReference type="NCBIfam" id="TIGR00401">
    <property type="entry name" value="msrA"/>
    <property type="match status" value="1"/>
</dbReference>
<name>K9EXK7_9LACT</name>
<evidence type="ECO:0000313" key="7">
    <source>
        <dbReference type="EMBL" id="EKU93945.1"/>
    </source>
</evidence>
<dbReference type="SUPFAM" id="SSF55068">
    <property type="entry name" value="Peptide methionine sulfoxide reductase"/>
    <property type="match status" value="1"/>
</dbReference>